<dbReference type="PANTHER" id="PTHR39321:SF3">
    <property type="entry name" value="PHOSPHOPANTETHEINE ADENYLYLTRANSFERASE"/>
    <property type="match status" value="1"/>
</dbReference>
<dbReference type="GO" id="GO:0016779">
    <property type="term" value="F:nucleotidyltransferase activity"/>
    <property type="evidence" value="ECO:0007669"/>
    <property type="project" value="UniProtKB-KW"/>
</dbReference>
<keyword evidence="6 11" id="KW-0548">Nucleotidyltransferase</keyword>
<dbReference type="Proteomes" id="UP000636891">
    <property type="component" value="Unassembled WGS sequence"/>
</dbReference>
<dbReference type="EC" id="2.7.7.18" evidence="11"/>
<evidence type="ECO:0000313" key="13">
    <source>
        <dbReference type="EMBL" id="MBC5617401.1"/>
    </source>
</evidence>
<evidence type="ECO:0000256" key="10">
    <source>
        <dbReference type="ARBA" id="ARBA00048721"/>
    </source>
</evidence>
<keyword evidence="14" id="KW-1185">Reference proteome</keyword>
<proteinExistence type="inferred from homology"/>
<dbReference type="NCBIfam" id="TIGR00482">
    <property type="entry name" value="nicotinate (nicotinamide) nucleotide adenylyltransferase"/>
    <property type="match status" value="1"/>
</dbReference>
<keyword evidence="5 11" id="KW-0808">Transferase</keyword>
<name>A0ABR7CP11_9BACT</name>
<dbReference type="CDD" id="cd02165">
    <property type="entry name" value="NMNAT"/>
    <property type="match status" value="1"/>
</dbReference>
<evidence type="ECO:0000256" key="9">
    <source>
        <dbReference type="ARBA" id="ARBA00023027"/>
    </source>
</evidence>
<organism evidence="13 14">
    <name type="scientific">Alistipes hominis</name>
    <dbReference type="NCBI Taxonomy" id="2763015"/>
    <lineage>
        <taxon>Bacteria</taxon>
        <taxon>Pseudomonadati</taxon>
        <taxon>Bacteroidota</taxon>
        <taxon>Bacteroidia</taxon>
        <taxon>Bacteroidales</taxon>
        <taxon>Rikenellaceae</taxon>
        <taxon>Alistipes</taxon>
    </lineage>
</organism>
<comment type="caution">
    <text evidence="13">The sequence shown here is derived from an EMBL/GenBank/DDBJ whole genome shotgun (WGS) entry which is preliminary data.</text>
</comment>
<dbReference type="HAMAP" id="MF_00244">
    <property type="entry name" value="NaMN_adenylyltr"/>
    <property type="match status" value="1"/>
</dbReference>
<evidence type="ECO:0000256" key="5">
    <source>
        <dbReference type="ARBA" id="ARBA00022679"/>
    </source>
</evidence>
<evidence type="ECO:0000259" key="12">
    <source>
        <dbReference type="Pfam" id="PF01467"/>
    </source>
</evidence>
<protein>
    <recommendedName>
        <fullName evidence="11">Probable nicotinate-nucleotide adenylyltransferase</fullName>
        <ecNumber evidence="11">2.7.7.18</ecNumber>
    </recommendedName>
    <alternativeName>
        <fullName evidence="11">Deamido-NAD(+) diphosphorylase</fullName>
    </alternativeName>
    <alternativeName>
        <fullName evidence="11">Deamido-NAD(+) pyrophosphorylase</fullName>
    </alternativeName>
    <alternativeName>
        <fullName evidence="11">Nicotinate mononucleotide adenylyltransferase</fullName>
        <shortName evidence="11">NaMN adenylyltransferase</shortName>
    </alternativeName>
</protein>
<evidence type="ECO:0000256" key="8">
    <source>
        <dbReference type="ARBA" id="ARBA00022840"/>
    </source>
</evidence>
<dbReference type="RefSeq" id="WP_118657060.1">
    <property type="nucleotide sequence ID" value="NZ_JACOOK010000005.1"/>
</dbReference>
<evidence type="ECO:0000256" key="1">
    <source>
        <dbReference type="ARBA" id="ARBA00002324"/>
    </source>
</evidence>
<evidence type="ECO:0000256" key="4">
    <source>
        <dbReference type="ARBA" id="ARBA00022642"/>
    </source>
</evidence>
<dbReference type="SUPFAM" id="SSF52374">
    <property type="entry name" value="Nucleotidylyl transferase"/>
    <property type="match status" value="1"/>
</dbReference>
<evidence type="ECO:0000256" key="6">
    <source>
        <dbReference type="ARBA" id="ARBA00022695"/>
    </source>
</evidence>
<comment type="function">
    <text evidence="1 11">Catalyzes the reversible adenylation of nicotinate mononucleotide (NaMN) to nicotinic acid adenine dinucleotide (NaAD).</text>
</comment>
<dbReference type="InterPro" id="IPR014729">
    <property type="entry name" value="Rossmann-like_a/b/a_fold"/>
</dbReference>
<evidence type="ECO:0000256" key="11">
    <source>
        <dbReference type="HAMAP-Rule" id="MF_00244"/>
    </source>
</evidence>
<feature type="domain" description="Cytidyltransferase-like" evidence="12">
    <location>
        <begin position="7"/>
        <end position="168"/>
    </location>
</feature>
<evidence type="ECO:0000256" key="7">
    <source>
        <dbReference type="ARBA" id="ARBA00022741"/>
    </source>
</evidence>
<evidence type="ECO:0000256" key="3">
    <source>
        <dbReference type="ARBA" id="ARBA00009014"/>
    </source>
</evidence>
<keyword evidence="4 11" id="KW-0662">Pyridine nucleotide biosynthesis</keyword>
<comment type="pathway">
    <text evidence="2 11">Cofactor biosynthesis; NAD(+) biosynthesis; deamido-NAD(+) from nicotinate D-ribonucleotide: step 1/1.</text>
</comment>
<dbReference type="PANTHER" id="PTHR39321">
    <property type="entry name" value="NICOTINATE-NUCLEOTIDE ADENYLYLTRANSFERASE-RELATED"/>
    <property type="match status" value="1"/>
</dbReference>
<sequence>MQAETILYFGSFNPVHRGHVAVADAVLESTGAEALWFVVSPQNPFKAGKELAPETDRIEMARIALQSAVHSDRMAVSDIEFRLPKPNRTIRTLEKLRTEYPGRKFSLLIGSDNMAGFPKWMHSQEILDRYRVLVYPRPGYPTPESARSDGFTILTNLKELPQAATDVRTRIAQGENPATELPGGVWEYIKKHRLYGYSAGTDR</sequence>
<reference evidence="13 14" key="1">
    <citation type="submission" date="2020-08" db="EMBL/GenBank/DDBJ databases">
        <title>Genome public.</title>
        <authorList>
            <person name="Liu C."/>
            <person name="Sun Q."/>
        </authorList>
    </citation>
    <scope>NUCLEOTIDE SEQUENCE [LARGE SCALE GENOMIC DNA]</scope>
    <source>
        <strain evidence="13 14">New-7</strain>
    </source>
</reference>
<comment type="similarity">
    <text evidence="3 11">Belongs to the NadD family.</text>
</comment>
<evidence type="ECO:0000256" key="2">
    <source>
        <dbReference type="ARBA" id="ARBA00005019"/>
    </source>
</evidence>
<accession>A0ABR7CP11</accession>
<dbReference type="EMBL" id="JACOOK010000005">
    <property type="protein sequence ID" value="MBC5617401.1"/>
    <property type="molecule type" value="Genomic_DNA"/>
</dbReference>
<dbReference type="InterPro" id="IPR004821">
    <property type="entry name" value="Cyt_trans-like"/>
</dbReference>
<dbReference type="InterPro" id="IPR005248">
    <property type="entry name" value="NadD/NMNAT"/>
</dbReference>
<keyword evidence="9 11" id="KW-0520">NAD</keyword>
<dbReference type="Pfam" id="PF01467">
    <property type="entry name" value="CTP_transf_like"/>
    <property type="match status" value="1"/>
</dbReference>
<gene>
    <name evidence="11 13" type="primary">nadD</name>
    <name evidence="13" type="ORF">H8S08_10295</name>
</gene>
<comment type="catalytic activity">
    <reaction evidence="10 11">
        <text>nicotinate beta-D-ribonucleotide + ATP + H(+) = deamido-NAD(+) + diphosphate</text>
        <dbReference type="Rhea" id="RHEA:22860"/>
        <dbReference type="ChEBI" id="CHEBI:15378"/>
        <dbReference type="ChEBI" id="CHEBI:30616"/>
        <dbReference type="ChEBI" id="CHEBI:33019"/>
        <dbReference type="ChEBI" id="CHEBI:57502"/>
        <dbReference type="ChEBI" id="CHEBI:58437"/>
        <dbReference type="EC" id="2.7.7.18"/>
    </reaction>
</comment>
<dbReference type="NCBIfam" id="TIGR00125">
    <property type="entry name" value="cyt_tran_rel"/>
    <property type="match status" value="1"/>
</dbReference>
<keyword evidence="7 11" id="KW-0547">Nucleotide-binding</keyword>
<dbReference type="Gene3D" id="3.40.50.620">
    <property type="entry name" value="HUPs"/>
    <property type="match status" value="1"/>
</dbReference>
<evidence type="ECO:0000313" key="14">
    <source>
        <dbReference type="Proteomes" id="UP000636891"/>
    </source>
</evidence>
<keyword evidence="8 11" id="KW-0067">ATP-binding</keyword>